<accession>A0A1G6RNM9</accession>
<evidence type="ECO:0000256" key="6">
    <source>
        <dbReference type="PIRSR" id="PIRSR001369-1"/>
    </source>
</evidence>
<evidence type="ECO:0000256" key="4">
    <source>
        <dbReference type="ARBA" id="ARBA00049288"/>
    </source>
</evidence>
<dbReference type="Gene3D" id="1.10.580.10">
    <property type="entry name" value="Citrate Synthase, domain 1"/>
    <property type="match status" value="1"/>
</dbReference>
<dbReference type="Proteomes" id="UP000199387">
    <property type="component" value="Unassembled WGS sequence"/>
</dbReference>
<dbReference type="InterPro" id="IPR024176">
    <property type="entry name" value="Citrate_synthase_bac-typ"/>
</dbReference>
<dbReference type="PROSITE" id="PS00480">
    <property type="entry name" value="CITRATE_SYNTHASE"/>
    <property type="match status" value="1"/>
</dbReference>
<dbReference type="InterPro" id="IPR002020">
    <property type="entry name" value="Citrate_synthase"/>
</dbReference>
<evidence type="ECO:0000256" key="1">
    <source>
        <dbReference type="ARBA" id="ARBA00005163"/>
    </source>
</evidence>
<dbReference type="GO" id="GO:0005975">
    <property type="term" value="P:carbohydrate metabolic process"/>
    <property type="evidence" value="ECO:0007669"/>
    <property type="project" value="TreeGrafter"/>
</dbReference>
<feature type="active site" evidence="6">
    <location>
        <position position="252"/>
    </location>
</feature>
<dbReference type="SUPFAM" id="SSF48256">
    <property type="entry name" value="Citrate synthase"/>
    <property type="match status" value="1"/>
</dbReference>
<evidence type="ECO:0000313" key="9">
    <source>
        <dbReference type="Proteomes" id="UP000199387"/>
    </source>
</evidence>
<dbReference type="InterPro" id="IPR016143">
    <property type="entry name" value="Citrate_synth-like_sm_a-sub"/>
</dbReference>
<protein>
    <recommendedName>
        <fullName evidence="5">Citrate synthase</fullName>
    </recommendedName>
</protein>
<evidence type="ECO:0000256" key="7">
    <source>
        <dbReference type="RuleBase" id="RU003406"/>
    </source>
</evidence>
<proteinExistence type="inferred from homology"/>
<keyword evidence="9" id="KW-1185">Reference proteome</keyword>
<evidence type="ECO:0000313" key="8">
    <source>
        <dbReference type="EMBL" id="SDD05954.1"/>
    </source>
</evidence>
<dbReference type="RefSeq" id="WP_091573094.1">
    <property type="nucleotide sequence ID" value="NZ_FMZA01000029.1"/>
</dbReference>
<dbReference type="PANTHER" id="PTHR11739:SF4">
    <property type="entry name" value="CITRATE SYNTHASE, PEROXISOMAL"/>
    <property type="match status" value="1"/>
</dbReference>
<dbReference type="PIRSF" id="PIRSF001369">
    <property type="entry name" value="Citrate_synth"/>
    <property type="match status" value="1"/>
</dbReference>
<dbReference type="PRINTS" id="PR00143">
    <property type="entry name" value="CITRTSNTHASE"/>
</dbReference>
<evidence type="ECO:0000256" key="3">
    <source>
        <dbReference type="ARBA" id="ARBA00022679"/>
    </source>
</evidence>
<organism evidence="8 9">
    <name type="scientific">Melghirimyces thermohalophilus</name>
    <dbReference type="NCBI Taxonomy" id="1236220"/>
    <lineage>
        <taxon>Bacteria</taxon>
        <taxon>Bacillati</taxon>
        <taxon>Bacillota</taxon>
        <taxon>Bacilli</taxon>
        <taxon>Bacillales</taxon>
        <taxon>Thermoactinomycetaceae</taxon>
        <taxon>Melghirimyces</taxon>
    </lineage>
</organism>
<dbReference type="CDD" id="cd06109">
    <property type="entry name" value="BsCS-I_like"/>
    <property type="match status" value="1"/>
</dbReference>
<evidence type="ECO:0000256" key="5">
    <source>
        <dbReference type="PIRNR" id="PIRNR001369"/>
    </source>
</evidence>
<gene>
    <name evidence="8" type="ORF">SAMN04488112_12924</name>
</gene>
<dbReference type="InterPro" id="IPR036969">
    <property type="entry name" value="Citrate_synthase_sf"/>
</dbReference>
<dbReference type="OrthoDB" id="9800864at2"/>
<dbReference type="UniPathway" id="UPA00223"/>
<comment type="pathway">
    <text evidence="1">Carbohydrate metabolism; tricarboxylic acid cycle.</text>
</comment>
<dbReference type="InterPro" id="IPR016142">
    <property type="entry name" value="Citrate_synth-like_lrg_a-sub"/>
</dbReference>
<reference evidence="8 9" key="1">
    <citation type="submission" date="2016-10" db="EMBL/GenBank/DDBJ databases">
        <authorList>
            <person name="de Groot N.N."/>
        </authorList>
    </citation>
    <scope>NUCLEOTIDE SEQUENCE [LARGE SCALE GENOMIC DNA]</scope>
    <source>
        <strain evidence="8 9">DSM 45514</strain>
    </source>
</reference>
<dbReference type="STRING" id="1236220.SAMN04488112_12924"/>
<dbReference type="Pfam" id="PF00285">
    <property type="entry name" value="Citrate_synt"/>
    <property type="match status" value="1"/>
</dbReference>
<evidence type="ECO:0000256" key="2">
    <source>
        <dbReference type="ARBA" id="ARBA00010566"/>
    </source>
</evidence>
<name>A0A1G6RNM9_9BACL</name>
<comment type="catalytic activity">
    <reaction evidence="4">
        <text>oxaloacetate + acetyl-CoA + H2O = citrate + CoA + H(+)</text>
        <dbReference type="Rhea" id="RHEA:16845"/>
        <dbReference type="ChEBI" id="CHEBI:15377"/>
        <dbReference type="ChEBI" id="CHEBI:15378"/>
        <dbReference type="ChEBI" id="CHEBI:16452"/>
        <dbReference type="ChEBI" id="CHEBI:16947"/>
        <dbReference type="ChEBI" id="CHEBI:57287"/>
        <dbReference type="ChEBI" id="CHEBI:57288"/>
        <dbReference type="EC" id="2.3.3.16"/>
    </reaction>
</comment>
<dbReference type="GO" id="GO:0005829">
    <property type="term" value="C:cytosol"/>
    <property type="evidence" value="ECO:0007669"/>
    <property type="project" value="TreeGrafter"/>
</dbReference>
<keyword evidence="3 5" id="KW-0808">Transferase</keyword>
<dbReference type="InterPro" id="IPR019810">
    <property type="entry name" value="Citrate_synthase_AS"/>
</dbReference>
<dbReference type="GO" id="GO:0036440">
    <property type="term" value="F:citrate synthase activity"/>
    <property type="evidence" value="ECO:0007669"/>
    <property type="project" value="UniProtKB-EC"/>
</dbReference>
<dbReference type="AlphaFoldDB" id="A0A1G6RNM9"/>
<sequence length="364" mass="40235">MKVIPGLEGVAVAETDVSLVDGERGRFVYRGHWVRDLAVSRRFEEVVHLLWYGHLPSMEEERRFGRLLSEHRELPPHVKEIIDQIPAKTDMMSVLRTAVSALPVTGSWPPAPEQAAAVLGAIPAIIAYRHHRMQGTPMPKVQRDLSHTSHYLYLLKGTAPTVAHERALEAYLILTAEHGMNASTFAGRVVTSTQSDLLSALTAAIGALKGPLHGGAPSEVEGMLEAIGSVDKVESWLRARLEAGERLMGFGHRVYKTVDPRAEALRRVSQELAGEDPWFQLALETEKIALSLLEEYKPGRRLYTNVEFFAAAVLRAVGLPKQLYTPTFALSRTAGWCAHILDQAEHNRIIRPQSLYTGPIPATS</sequence>
<comment type="similarity">
    <text evidence="2 5 7">Belongs to the citrate synthase family.</text>
</comment>
<dbReference type="EMBL" id="FMZA01000029">
    <property type="protein sequence ID" value="SDD05954.1"/>
    <property type="molecule type" value="Genomic_DNA"/>
</dbReference>
<dbReference type="PANTHER" id="PTHR11739">
    <property type="entry name" value="CITRATE SYNTHASE"/>
    <property type="match status" value="1"/>
</dbReference>
<dbReference type="Gene3D" id="1.10.230.10">
    <property type="entry name" value="Cytochrome P450-Terp, domain 2"/>
    <property type="match status" value="1"/>
</dbReference>
<feature type="active site" evidence="6">
    <location>
        <position position="307"/>
    </location>
</feature>
<dbReference type="GO" id="GO:0006099">
    <property type="term" value="P:tricarboxylic acid cycle"/>
    <property type="evidence" value="ECO:0007669"/>
    <property type="project" value="UniProtKB-UniPathway"/>
</dbReference>